<dbReference type="SMART" id="SM00642">
    <property type="entry name" value="Aamy"/>
    <property type="match status" value="1"/>
</dbReference>
<dbReference type="Pfam" id="PF16028">
    <property type="entry name" value="SLC3A2_N"/>
    <property type="match status" value="1"/>
</dbReference>
<evidence type="ECO:0000259" key="2">
    <source>
        <dbReference type="SMART" id="SM00642"/>
    </source>
</evidence>
<name>A0ABD2JNQ7_9BILA</name>
<dbReference type="Pfam" id="PF00128">
    <property type="entry name" value="Alpha-amylase"/>
    <property type="match status" value="1"/>
</dbReference>
<proteinExistence type="predicted"/>
<dbReference type="AlphaFoldDB" id="A0ABD2JNQ7"/>
<evidence type="ECO:0000256" key="1">
    <source>
        <dbReference type="SAM" id="Phobius"/>
    </source>
</evidence>
<dbReference type="InterPro" id="IPR031984">
    <property type="entry name" value="SLC3A2_N"/>
</dbReference>
<feature type="domain" description="Glycosyl hydrolase family 13 catalytic" evidence="2">
    <location>
        <begin position="155"/>
        <end position="526"/>
    </location>
</feature>
<dbReference type="PANTHER" id="PTHR10357:SF179">
    <property type="entry name" value="NEUTRAL AND BASIC AMINO ACID TRANSPORT PROTEIN RBAT"/>
    <property type="match status" value="1"/>
</dbReference>
<accession>A0ABD2JNQ7</accession>
<organism evidence="3 4">
    <name type="scientific">Heterodera trifolii</name>
    <dbReference type="NCBI Taxonomy" id="157864"/>
    <lineage>
        <taxon>Eukaryota</taxon>
        <taxon>Metazoa</taxon>
        <taxon>Ecdysozoa</taxon>
        <taxon>Nematoda</taxon>
        <taxon>Chromadorea</taxon>
        <taxon>Rhabditida</taxon>
        <taxon>Tylenchina</taxon>
        <taxon>Tylenchomorpha</taxon>
        <taxon>Tylenchoidea</taxon>
        <taxon>Heteroderidae</taxon>
        <taxon>Heteroderinae</taxon>
        <taxon>Heterodera</taxon>
    </lineage>
</organism>
<dbReference type="PANTHER" id="PTHR10357">
    <property type="entry name" value="ALPHA-AMYLASE FAMILY MEMBER"/>
    <property type="match status" value="1"/>
</dbReference>
<dbReference type="SUPFAM" id="SSF51445">
    <property type="entry name" value="(Trans)glycosidases"/>
    <property type="match status" value="1"/>
</dbReference>
<dbReference type="Proteomes" id="UP001620626">
    <property type="component" value="Unassembled WGS sequence"/>
</dbReference>
<keyword evidence="1" id="KW-1133">Transmembrane helix</keyword>
<protein>
    <recommendedName>
        <fullName evidence="2">Glycosyl hydrolase family 13 catalytic domain-containing protein</fullName>
    </recommendedName>
</protein>
<comment type="caution">
    <text evidence="3">The sequence shown here is derived from an EMBL/GenBank/DDBJ whole genome shotgun (WGS) entry which is preliminary data.</text>
</comment>
<keyword evidence="4" id="KW-1185">Reference proteome</keyword>
<keyword evidence="1" id="KW-0472">Membrane</keyword>
<reference evidence="3 4" key="1">
    <citation type="submission" date="2024-10" db="EMBL/GenBank/DDBJ databases">
        <authorList>
            <person name="Kim D."/>
        </authorList>
    </citation>
    <scope>NUCLEOTIDE SEQUENCE [LARGE SCALE GENOMIC DNA]</scope>
    <source>
        <strain evidence="3">BH-2024</strain>
    </source>
</reference>
<dbReference type="InterPro" id="IPR006047">
    <property type="entry name" value="GH13_cat_dom"/>
</dbReference>
<feature type="transmembrane region" description="Helical" evidence="1">
    <location>
        <begin position="94"/>
        <end position="116"/>
    </location>
</feature>
<evidence type="ECO:0000313" key="3">
    <source>
        <dbReference type="EMBL" id="KAL3092252.1"/>
    </source>
</evidence>
<dbReference type="InterPro" id="IPR017853">
    <property type="entry name" value="GH"/>
</dbReference>
<dbReference type="Gene3D" id="3.20.20.80">
    <property type="entry name" value="Glycosidases"/>
    <property type="match status" value="2"/>
</dbReference>
<evidence type="ECO:0000313" key="4">
    <source>
        <dbReference type="Proteomes" id="UP001620626"/>
    </source>
</evidence>
<dbReference type="EMBL" id="JBICBT010000924">
    <property type="protein sequence ID" value="KAL3092252.1"/>
    <property type="molecule type" value="Genomic_DNA"/>
</dbReference>
<gene>
    <name evidence="3" type="ORF">niasHT_028130</name>
</gene>
<sequence>MPATKCPPRLFLAHKSNSYIFAVEHNAIQTPLGPSPLCVSELFGDDGTVFRGPGTPFSCATGQLLLIPGKQRPPLSVEQIERYRNEKKWRRKRLTFYSVLWLGWLFSLMFALFFVHVHPKCAPSSSLSREWWKDTLIYEALLIFILFNISSNLSFNYTLFFNSDGNGVGDLAGIQRRLGHLRRIGVGAVFLRPILRTESTGMGVIDFTALSQQIDATMEQFDAFVDAAHRKGIRVLLDLPLAVTSVAHPWFRRSALAARPENAPFADFYHWRRSAVPSNSAFVSAFDGSMLKYFHVANRADLPVLNWKNANVSSAVRAALSFWLGHGVDGFHLAGIDYLHRTADGRRPSWDEIVAILKSFKTNAEEQWRIRRRDGEGKIFIFTSHEHLSEALKVRLVDEVGMDAVVDTELRDLALGNRVCANKTAQAVPAMSVAECANEILADLLLFHQSFTNVWPLWSVGGPFARRLASRVDGKVYAELIMLLQLALPGTPIIYYGDELGLRTDGAGSIETNFEDELADSRSFLHSVRAMARLRLRDAALRADGTADGRTYITKRVDGQAFALCRYLCCREEEKKWNGGDESQQQQMSTTVYGDSVVVLVNFGPTPLTFSLSDLPPFHCRGVYRRGRIVARSANAASKFALGLGIELDGRQVHIGAGQGIVFKAFEF</sequence>
<keyword evidence="1" id="KW-0812">Transmembrane</keyword>